<accession>A0A7W8D7N2</accession>
<gene>
    <name evidence="1" type="ORF">HNQ52_001700</name>
</gene>
<sequence length="98" mass="11119">MFAYRDFVPQDATRTFALTRRIEPMSAVLARAQQWVASENIDVINVETVLLPEGAVGERSGSDPQFTDNMQVSIGMFEVGTQRVQVIRVWFRLPMTAR</sequence>
<dbReference type="AlphaFoldDB" id="A0A7W8D7N2"/>
<comment type="caution">
    <text evidence="1">The sequence shown here is derived from an EMBL/GenBank/DDBJ whole genome shotgun (WGS) entry which is preliminary data.</text>
</comment>
<evidence type="ECO:0000313" key="1">
    <source>
        <dbReference type="EMBL" id="MBB5208171.1"/>
    </source>
</evidence>
<keyword evidence="2" id="KW-1185">Reference proteome</keyword>
<proteinExistence type="predicted"/>
<evidence type="ECO:0000313" key="2">
    <source>
        <dbReference type="Proteomes" id="UP000521199"/>
    </source>
</evidence>
<protein>
    <submittedName>
        <fullName evidence="1">Uncharacterized protein</fullName>
    </submittedName>
</protein>
<organism evidence="1 2">
    <name type="scientific">Chiayiivirga flava</name>
    <dbReference type="NCBI Taxonomy" id="659595"/>
    <lineage>
        <taxon>Bacteria</taxon>
        <taxon>Pseudomonadati</taxon>
        <taxon>Pseudomonadota</taxon>
        <taxon>Gammaproteobacteria</taxon>
        <taxon>Lysobacterales</taxon>
        <taxon>Lysobacteraceae</taxon>
        <taxon>Chiayiivirga</taxon>
    </lineage>
</organism>
<dbReference type="Proteomes" id="UP000521199">
    <property type="component" value="Unassembled WGS sequence"/>
</dbReference>
<reference evidence="1 2" key="1">
    <citation type="submission" date="2020-08" db="EMBL/GenBank/DDBJ databases">
        <title>Genomic Encyclopedia of Type Strains, Phase IV (KMG-IV): sequencing the most valuable type-strain genomes for metagenomic binning, comparative biology and taxonomic classification.</title>
        <authorList>
            <person name="Goeker M."/>
        </authorList>
    </citation>
    <scope>NUCLEOTIDE SEQUENCE [LARGE SCALE GENOMIC DNA]</scope>
    <source>
        <strain evidence="1 2">DSM 24163</strain>
    </source>
</reference>
<dbReference type="RefSeq" id="WP_221281980.1">
    <property type="nucleotide sequence ID" value="NZ_JACHHP010000002.1"/>
</dbReference>
<name>A0A7W8D7N2_9GAMM</name>
<dbReference type="EMBL" id="JACHHP010000002">
    <property type="protein sequence ID" value="MBB5208171.1"/>
    <property type="molecule type" value="Genomic_DNA"/>
</dbReference>